<dbReference type="Proteomes" id="UP000004995">
    <property type="component" value="Unassembled WGS sequence"/>
</dbReference>
<organism evidence="1 2">
    <name type="scientific">Setaria italica</name>
    <name type="common">Foxtail millet</name>
    <name type="synonym">Panicum italicum</name>
    <dbReference type="NCBI Taxonomy" id="4555"/>
    <lineage>
        <taxon>Eukaryota</taxon>
        <taxon>Viridiplantae</taxon>
        <taxon>Streptophyta</taxon>
        <taxon>Embryophyta</taxon>
        <taxon>Tracheophyta</taxon>
        <taxon>Spermatophyta</taxon>
        <taxon>Magnoliopsida</taxon>
        <taxon>Liliopsida</taxon>
        <taxon>Poales</taxon>
        <taxon>Poaceae</taxon>
        <taxon>PACMAD clade</taxon>
        <taxon>Panicoideae</taxon>
        <taxon>Panicodae</taxon>
        <taxon>Paniceae</taxon>
        <taxon>Cenchrinae</taxon>
        <taxon>Setaria</taxon>
    </lineage>
</organism>
<name>K3ZDJ8_SETIT</name>
<evidence type="ECO:0000313" key="2">
    <source>
        <dbReference type="Proteomes" id="UP000004995"/>
    </source>
</evidence>
<dbReference type="Gramene" id="KQL13176">
    <property type="protein sequence ID" value="KQL13176"/>
    <property type="gene ID" value="SETIT_024636mg"/>
</dbReference>
<dbReference type="EMBL" id="AGNK02001431">
    <property type="status" value="NOT_ANNOTATED_CDS"/>
    <property type="molecule type" value="Genomic_DNA"/>
</dbReference>
<evidence type="ECO:0000313" key="1">
    <source>
        <dbReference type="EnsemblPlants" id="KQL13176"/>
    </source>
</evidence>
<dbReference type="EnsemblPlants" id="KQK87807">
    <property type="protein sequence ID" value="KQK87807"/>
    <property type="gene ID" value="SETIT_040034mg"/>
</dbReference>
<dbReference type="HOGENOM" id="CLU_1931174_0_0_1"/>
<accession>K3ZDJ8</accession>
<reference evidence="1" key="2">
    <citation type="submission" date="2018-08" db="UniProtKB">
        <authorList>
            <consortium name="EnsemblPlants"/>
        </authorList>
    </citation>
    <scope>IDENTIFICATION</scope>
    <source>
        <strain evidence="1">Yugu1</strain>
    </source>
</reference>
<reference evidence="2" key="1">
    <citation type="journal article" date="2012" name="Nat. Biotechnol.">
        <title>Reference genome sequence of the model plant Setaria.</title>
        <authorList>
            <person name="Bennetzen J.L."/>
            <person name="Schmutz J."/>
            <person name="Wang H."/>
            <person name="Percifield R."/>
            <person name="Hawkins J."/>
            <person name="Pontaroli A.C."/>
            <person name="Estep M."/>
            <person name="Feng L."/>
            <person name="Vaughn J.N."/>
            <person name="Grimwood J."/>
            <person name="Jenkins J."/>
            <person name="Barry K."/>
            <person name="Lindquist E."/>
            <person name="Hellsten U."/>
            <person name="Deshpande S."/>
            <person name="Wang X."/>
            <person name="Wu X."/>
            <person name="Mitros T."/>
            <person name="Triplett J."/>
            <person name="Yang X."/>
            <person name="Ye C.Y."/>
            <person name="Mauro-Herrera M."/>
            <person name="Wang L."/>
            <person name="Li P."/>
            <person name="Sharma M."/>
            <person name="Sharma R."/>
            <person name="Ronald P.C."/>
            <person name="Panaud O."/>
            <person name="Kellogg E.A."/>
            <person name="Brutnell T.P."/>
            <person name="Doust A.N."/>
            <person name="Tuskan G.A."/>
            <person name="Rokhsar D."/>
            <person name="Devos K.M."/>
        </authorList>
    </citation>
    <scope>NUCLEOTIDE SEQUENCE [LARGE SCALE GENOMIC DNA]</scope>
    <source>
        <strain evidence="2">cv. Yugu1</strain>
    </source>
</reference>
<protein>
    <recommendedName>
        <fullName evidence="3">F-box associated domain-containing protein</fullName>
    </recommendedName>
</protein>
<dbReference type="Gramene" id="KQK87807">
    <property type="protein sequence ID" value="KQK87807"/>
    <property type="gene ID" value="SETIT_040034mg"/>
</dbReference>
<dbReference type="EnsemblPlants" id="KQL13176">
    <property type="protein sequence ID" value="KQL13176"/>
    <property type="gene ID" value="SETIT_024636mg"/>
</dbReference>
<keyword evidence="2" id="KW-1185">Reference proteome</keyword>
<dbReference type="PANTHER" id="PTHR34591">
    <property type="entry name" value="OS03G0653100 PROTEIN-RELATED"/>
    <property type="match status" value="1"/>
</dbReference>
<sequence length="131" mass="15340">MSLSNDKYYVIKPPAAGITELYLGKSEKGIYCASFQGRCRLQVWILNESCSQMEWVLKHDRDLLPLLMKNKLKEPLRGPWILQDINNNYKKDVKKKAILRKKFVWSSDASDDDETEYSVANEPKFTFFELK</sequence>
<dbReference type="EMBL" id="AGNK02005443">
    <property type="status" value="NOT_ANNOTATED_CDS"/>
    <property type="molecule type" value="Genomic_DNA"/>
</dbReference>
<dbReference type="AlphaFoldDB" id="K3ZDJ8"/>
<evidence type="ECO:0008006" key="3">
    <source>
        <dbReference type="Google" id="ProtNLM"/>
    </source>
</evidence>
<proteinExistence type="predicted"/>